<comment type="cofactor">
    <cofactor evidence="1">
        <name>Ca(2+)</name>
        <dbReference type="ChEBI" id="CHEBI:29108"/>
    </cofactor>
</comment>
<keyword evidence="5" id="KW-0106">Calcium</keyword>
<dbReference type="PRINTS" id="PR00313">
    <property type="entry name" value="CABNDNGRPT"/>
</dbReference>
<evidence type="ECO:0000256" key="1">
    <source>
        <dbReference type="ARBA" id="ARBA00001913"/>
    </source>
</evidence>
<proteinExistence type="predicted"/>
<name>A0A2S7XPQ2_9GAMM</name>
<comment type="subcellular location">
    <subcellularLocation>
        <location evidence="2">Secreted</location>
    </subcellularLocation>
</comment>
<dbReference type="InterPro" id="IPR001343">
    <property type="entry name" value="Hemolysn_Ca-bd"/>
</dbReference>
<organism evidence="7 8">
    <name type="scientific">Chromatium okenii</name>
    <dbReference type="NCBI Taxonomy" id="61644"/>
    <lineage>
        <taxon>Bacteria</taxon>
        <taxon>Pseudomonadati</taxon>
        <taxon>Pseudomonadota</taxon>
        <taxon>Gammaproteobacteria</taxon>
        <taxon>Chromatiales</taxon>
        <taxon>Chromatiaceae</taxon>
        <taxon>Chromatium</taxon>
    </lineage>
</organism>
<dbReference type="Proteomes" id="UP000239936">
    <property type="component" value="Unassembled WGS sequence"/>
</dbReference>
<dbReference type="InterPro" id="IPR013858">
    <property type="entry name" value="Peptidase_M10B_C"/>
</dbReference>
<evidence type="ECO:0000313" key="7">
    <source>
        <dbReference type="EMBL" id="PQJ95408.1"/>
    </source>
</evidence>
<protein>
    <recommendedName>
        <fullName evidence="6">Peptidase M10 serralysin C-terminal domain-containing protein</fullName>
    </recommendedName>
</protein>
<evidence type="ECO:0000313" key="8">
    <source>
        <dbReference type="Proteomes" id="UP000239936"/>
    </source>
</evidence>
<evidence type="ECO:0000259" key="6">
    <source>
        <dbReference type="Pfam" id="PF08548"/>
    </source>
</evidence>
<sequence length="255" mass="26119">MIGGAGNDIYFVDNIDDVVVETGAGGIDIVASSLPSYTLVANVENGRIARPGASDLTGNALNNVLTVSAGNNVIDGGAGIDTVVYNTAMKAVTVSLAITATQITGGSGNDRLIAIENLTGSHFDDTLTGSNGANMLAGNGGNDKLTGGAEIDTFRFDSVLKAGNVDTITDFSHAYDVIELDNAIFTRLKTTGGLDADNFYANTTGIAKDANDFIVYDTDNGNLWYDADGSGGAAAIQFAIISGAPQLDAADFVIM</sequence>
<dbReference type="EMBL" id="PPGH01000037">
    <property type="protein sequence ID" value="PQJ95408.1"/>
    <property type="molecule type" value="Genomic_DNA"/>
</dbReference>
<evidence type="ECO:0000256" key="4">
    <source>
        <dbReference type="ARBA" id="ARBA00022737"/>
    </source>
</evidence>
<accession>A0A2S7XPQ2</accession>
<comment type="caution">
    <text evidence="7">The sequence shown here is derived from an EMBL/GenBank/DDBJ whole genome shotgun (WGS) entry which is preliminary data.</text>
</comment>
<dbReference type="GO" id="GO:0005615">
    <property type="term" value="C:extracellular space"/>
    <property type="evidence" value="ECO:0007669"/>
    <property type="project" value="InterPro"/>
</dbReference>
<keyword evidence="8" id="KW-1185">Reference proteome</keyword>
<dbReference type="Pfam" id="PF08548">
    <property type="entry name" value="Peptidase_M10_C"/>
    <property type="match status" value="1"/>
</dbReference>
<dbReference type="Gene3D" id="2.150.10.10">
    <property type="entry name" value="Serralysin-like metalloprotease, C-terminal"/>
    <property type="match status" value="1"/>
</dbReference>
<keyword evidence="4" id="KW-0677">Repeat</keyword>
<dbReference type="AlphaFoldDB" id="A0A2S7XPQ2"/>
<keyword evidence="3" id="KW-0964">Secreted</keyword>
<reference evidence="7 8" key="1">
    <citation type="submission" date="2018-01" db="EMBL/GenBank/DDBJ databases">
        <title>The complete genome sequence of Chromatium okenii LaCa, a purple sulfur bacterium with a turbulent life.</title>
        <authorList>
            <person name="Luedin S.M."/>
            <person name="Liechti N."/>
            <person name="Storelli N."/>
            <person name="Danza F."/>
            <person name="Wittwer M."/>
            <person name="Pothier J.F."/>
            <person name="Tonolla M.A."/>
        </authorList>
    </citation>
    <scope>NUCLEOTIDE SEQUENCE [LARGE SCALE GENOMIC DNA]</scope>
    <source>
        <strain evidence="7 8">LaCa</strain>
    </source>
</reference>
<dbReference type="InterPro" id="IPR011049">
    <property type="entry name" value="Serralysin-like_metalloprot_C"/>
</dbReference>
<feature type="domain" description="Peptidase M10 serralysin C-terminal" evidence="6">
    <location>
        <begin position="92"/>
        <end position="253"/>
    </location>
</feature>
<dbReference type="SUPFAM" id="SSF51120">
    <property type="entry name" value="beta-Roll"/>
    <property type="match status" value="2"/>
</dbReference>
<dbReference type="GO" id="GO:0005509">
    <property type="term" value="F:calcium ion binding"/>
    <property type="evidence" value="ECO:0007669"/>
    <property type="project" value="InterPro"/>
</dbReference>
<evidence type="ECO:0000256" key="3">
    <source>
        <dbReference type="ARBA" id="ARBA00022525"/>
    </source>
</evidence>
<evidence type="ECO:0000256" key="2">
    <source>
        <dbReference type="ARBA" id="ARBA00004613"/>
    </source>
</evidence>
<evidence type="ECO:0000256" key="5">
    <source>
        <dbReference type="ARBA" id="ARBA00022837"/>
    </source>
</evidence>
<dbReference type="Pfam" id="PF00353">
    <property type="entry name" value="HemolysinCabind"/>
    <property type="match status" value="3"/>
</dbReference>
<gene>
    <name evidence="7" type="ORF">CXB77_14420</name>
</gene>